<evidence type="ECO:0000313" key="1">
    <source>
        <dbReference type="EMBL" id="ADI36107.1"/>
    </source>
</evidence>
<dbReference type="EMBL" id="CP002057">
    <property type="protein sequence ID" value="ADI36107.1"/>
    <property type="molecule type" value="Genomic_DNA"/>
</dbReference>
<keyword evidence="2" id="KW-1185">Reference proteome</keyword>
<protein>
    <submittedName>
        <fullName evidence="1">Uncharacterized protein</fullName>
    </submittedName>
</protein>
<dbReference type="KEGG" id="mvo:Mvol_0447"/>
<sequence length="110" mass="13250">MKAKRLLNPEPVQEMYKMVQFNSEHKNWSNEVSGLKNNTIREFKENENDIRFKVLDDFMMGEYDKQGLFIRIVDKETVQYFERKITDVSTLYTSNADKLYIISWEPKKED</sequence>
<dbReference type="AlphaFoldDB" id="D7DSJ7"/>
<gene>
    <name evidence="1" type="ordered locus">Mvol_0447</name>
</gene>
<accession>D7DSJ7</accession>
<dbReference type="STRING" id="456320.Mvol_0447"/>
<proteinExistence type="predicted"/>
<dbReference type="Proteomes" id="UP000007722">
    <property type="component" value="Chromosome"/>
</dbReference>
<evidence type="ECO:0000313" key="2">
    <source>
        <dbReference type="Proteomes" id="UP000007722"/>
    </source>
</evidence>
<dbReference type="InParanoid" id="D7DSJ7"/>
<name>D7DSJ7_METV3</name>
<organism evidence="1 2">
    <name type="scientific">Methanococcus voltae (strain ATCC BAA-1334 / A3)</name>
    <dbReference type="NCBI Taxonomy" id="456320"/>
    <lineage>
        <taxon>Archaea</taxon>
        <taxon>Methanobacteriati</taxon>
        <taxon>Methanobacteriota</taxon>
        <taxon>Methanomada group</taxon>
        <taxon>Methanococci</taxon>
        <taxon>Methanococcales</taxon>
        <taxon>Methanococcaceae</taxon>
        <taxon>Methanococcus</taxon>
    </lineage>
</organism>
<dbReference type="HOGENOM" id="CLU_173003_0_0_2"/>
<reference evidence="1 2" key="1">
    <citation type="submission" date="2010-05" db="EMBL/GenBank/DDBJ databases">
        <title>Complete sequence of Methanococcus voltae A3.</title>
        <authorList>
            <consortium name="US DOE Joint Genome Institute"/>
            <person name="Lucas S."/>
            <person name="Copeland A."/>
            <person name="Lapidus A."/>
            <person name="Cheng J.-F."/>
            <person name="Bruce D."/>
            <person name="Goodwin L."/>
            <person name="Pitluck S."/>
            <person name="Lowry S."/>
            <person name="Clum A."/>
            <person name="Land M."/>
            <person name="Hauser L."/>
            <person name="Kyrpides N."/>
            <person name="Mikhailova N."/>
            <person name="Whitman W.B."/>
            <person name="Woyke T."/>
        </authorList>
    </citation>
    <scope>NUCLEOTIDE SEQUENCE [LARGE SCALE GENOMIC DNA]</scope>
    <source>
        <strain evidence="2">ATCC BAA-1334 / A3</strain>
    </source>
</reference>